<dbReference type="Proteomes" id="UP001160142">
    <property type="component" value="Unassembled WGS sequence"/>
</dbReference>
<evidence type="ECO:0000313" key="2">
    <source>
        <dbReference type="EMBL" id="MDH6182519.1"/>
    </source>
</evidence>
<gene>
    <name evidence="2" type="ORF">M2152_002701</name>
</gene>
<dbReference type="RefSeq" id="WP_322134796.1">
    <property type="nucleotide sequence ID" value="NZ_CP085036.1"/>
</dbReference>
<keyword evidence="1" id="KW-0812">Transmembrane</keyword>
<keyword evidence="1" id="KW-0472">Membrane</keyword>
<protein>
    <recommendedName>
        <fullName evidence="4">Integral membrane protein</fullName>
    </recommendedName>
</protein>
<evidence type="ECO:0000313" key="3">
    <source>
        <dbReference type="Proteomes" id="UP001160142"/>
    </source>
</evidence>
<proteinExistence type="predicted"/>
<feature type="transmembrane region" description="Helical" evidence="1">
    <location>
        <begin position="20"/>
        <end position="39"/>
    </location>
</feature>
<reference evidence="2 3" key="1">
    <citation type="submission" date="2023-04" db="EMBL/GenBank/DDBJ databases">
        <title>Genome Encyclopedia of Bacteria and Archaea VI: Functional Genomics of Type Strains.</title>
        <authorList>
            <person name="Whitman W."/>
        </authorList>
    </citation>
    <scope>NUCLEOTIDE SEQUENCE [LARGE SCALE GENOMIC DNA]</scope>
    <source>
        <strain evidence="2 3">SG_E_30_P1</strain>
    </source>
</reference>
<feature type="transmembrane region" description="Helical" evidence="1">
    <location>
        <begin position="51"/>
        <end position="73"/>
    </location>
</feature>
<comment type="caution">
    <text evidence="2">The sequence shown here is derived from an EMBL/GenBank/DDBJ whole genome shotgun (WGS) entry which is preliminary data.</text>
</comment>
<evidence type="ECO:0000256" key="1">
    <source>
        <dbReference type="SAM" id="Phobius"/>
    </source>
</evidence>
<evidence type="ECO:0008006" key="4">
    <source>
        <dbReference type="Google" id="ProtNLM"/>
    </source>
</evidence>
<organism evidence="2 3">
    <name type="scientific">Antiquaquibacter oligotrophicus</name>
    <dbReference type="NCBI Taxonomy" id="2880260"/>
    <lineage>
        <taxon>Bacteria</taxon>
        <taxon>Bacillati</taxon>
        <taxon>Actinomycetota</taxon>
        <taxon>Actinomycetes</taxon>
        <taxon>Micrococcales</taxon>
        <taxon>Microbacteriaceae</taxon>
        <taxon>Antiquaquibacter</taxon>
    </lineage>
</organism>
<keyword evidence="3" id="KW-1185">Reference proteome</keyword>
<sequence>MSNDRQVDVKVRRAPKFGAFIVVGAGIAFIATLIVTAQFPADPNVGFGALVAYFSLFTIPAGILIAAVIALLVDRRSSRRARTVAAEEETVQSVELSELEQPGDTQSE</sequence>
<name>A0ABT6KRB0_9MICO</name>
<keyword evidence="1" id="KW-1133">Transmembrane helix</keyword>
<dbReference type="EMBL" id="JARXVQ010000001">
    <property type="protein sequence ID" value="MDH6182519.1"/>
    <property type="molecule type" value="Genomic_DNA"/>
</dbReference>
<accession>A0ABT6KRB0</accession>